<evidence type="ECO:0000313" key="1">
    <source>
        <dbReference type="EMBL" id="MBB5321171.1"/>
    </source>
</evidence>
<sequence length="140" mass="15901">MSIFFKRVILSFFVIFPGFSLAGIDFEGCHESISEAKAIVDESIAFFSSEDFEFTMLEDGGSASTVIKKLNDELSFIEECSEAGRYLHEVDNYVPSIAVKRKFFVSEIERQKAIDEHLRSVDLILYTLKDIMSDLSSMSR</sequence>
<dbReference type="AlphaFoldDB" id="A0A840UEN0"/>
<evidence type="ECO:0000313" key="2">
    <source>
        <dbReference type="Proteomes" id="UP000591735"/>
    </source>
</evidence>
<dbReference type="RefSeq" id="WP_183701991.1">
    <property type="nucleotide sequence ID" value="NZ_JACHFE010000003.1"/>
</dbReference>
<gene>
    <name evidence="1" type="ORF">HNR38_001657</name>
</gene>
<protein>
    <submittedName>
        <fullName evidence="1">Uncharacterized protein</fullName>
    </submittedName>
</protein>
<organism evidence="1 2">
    <name type="scientific">Marinobacter oulmenensis</name>
    <dbReference type="NCBI Taxonomy" id="643747"/>
    <lineage>
        <taxon>Bacteria</taxon>
        <taxon>Pseudomonadati</taxon>
        <taxon>Pseudomonadota</taxon>
        <taxon>Gammaproteobacteria</taxon>
        <taxon>Pseudomonadales</taxon>
        <taxon>Marinobacteraceae</taxon>
        <taxon>Marinobacter</taxon>
    </lineage>
</organism>
<dbReference type="EMBL" id="JACHFE010000003">
    <property type="protein sequence ID" value="MBB5321171.1"/>
    <property type="molecule type" value="Genomic_DNA"/>
</dbReference>
<comment type="caution">
    <text evidence="1">The sequence shown here is derived from an EMBL/GenBank/DDBJ whole genome shotgun (WGS) entry which is preliminary data.</text>
</comment>
<proteinExistence type="predicted"/>
<dbReference type="Proteomes" id="UP000591735">
    <property type="component" value="Unassembled WGS sequence"/>
</dbReference>
<keyword evidence="2" id="KW-1185">Reference proteome</keyword>
<reference evidence="1 2" key="1">
    <citation type="submission" date="2020-08" db="EMBL/GenBank/DDBJ databases">
        <title>Genomic Encyclopedia of Type Strains, Phase IV (KMG-IV): sequencing the most valuable type-strain genomes for metagenomic binning, comparative biology and taxonomic classification.</title>
        <authorList>
            <person name="Goeker M."/>
        </authorList>
    </citation>
    <scope>NUCLEOTIDE SEQUENCE [LARGE SCALE GENOMIC DNA]</scope>
    <source>
        <strain evidence="1 2">DSM 22359</strain>
    </source>
</reference>
<accession>A0A840UEN0</accession>
<name>A0A840UEN0_9GAMM</name>